<sequence length="68" mass="7572">MEDRATSTATAPLQLPILPLDGKLHWRALRRRFGGRHHWRRGAKAMKAPVEAGPEKTLSASRSTKVTV</sequence>
<dbReference type="AlphaFoldDB" id="G4Z1Q8"/>
<dbReference type="KEGG" id="psoj:PHYSODRAFT_327334"/>
<dbReference type="GeneID" id="20645596"/>
<name>G4Z1Q8_PHYSP</name>
<dbReference type="RefSeq" id="XP_009521714.1">
    <property type="nucleotide sequence ID" value="XM_009523419.1"/>
</dbReference>
<dbReference type="EMBL" id="JH159152">
    <property type="protein sequence ID" value="EGZ26426.1"/>
    <property type="molecule type" value="Genomic_DNA"/>
</dbReference>
<reference evidence="2 3" key="1">
    <citation type="journal article" date="2006" name="Science">
        <title>Phytophthora genome sequences uncover evolutionary origins and mechanisms of pathogenesis.</title>
        <authorList>
            <person name="Tyler B.M."/>
            <person name="Tripathy S."/>
            <person name="Zhang X."/>
            <person name="Dehal P."/>
            <person name="Jiang R.H."/>
            <person name="Aerts A."/>
            <person name="Arredondo F.D."/>
            <person name="Baxter L."/>
            <person name="Bensasson D."/>
            <person name="Beynon J.L."/>
            <person name="Chapman J."/>
            <person name="Damasceno C.M."/>
            <person name="Dorrance A.E."/>
            <person name="Dou D."/>
            <person name="Dickerman A.W."/>
            <person name="Dubchak I.L."/>
            <person name="Garbelotto M."/>
            <person name="Gijzen M."/>
            <person name="Gordon S.G."/>
            <person name="Govers F."/>
            <person name="Grunwald N.J."/>
            <person name="Huang W."/>
            <person name="Ivors K.L."/>
            <person name="Jones R.W."/>
            <person name="Kamoun S."/>
            <person name="Krampis K."/>
            <person name="Lamour K.H."/>
            <person name="Lee M.K."/>
            <person name="McDonald W.H."/>
            <person name="Medina M."/>
            <person name="Meijer H.J."/>
            <person name="Nordberg E.K."/>
            <person name="Maclean D.J."/>
            <person name="Ospina-Giraldo M.D."/>
            <person name="Morris P.F."/>
            <person name="Phuntumart V."/>
            <person name="Putnam N.H."/>
            <person name="Rash S."/>
            <person name="Rose J.K."/>
            <person name="Sakihama Y."/>
            <person name="Salamov A.A."/>
            <person name="Savidor A."/>
            <person name="Scheuring C.F."/>
            <person name="Smith B.M."/>
            <person name="Sobral B.W."/>
            <person name="Terry A."/>
            <person name="Torto-Alalibo T.A."/>
            <person name="Win J."/>
            <person name="Xu Z."/>
            <person name="Zhang H."/>
            <person name="Grigoriev I.V."/>
            <person name="Rokhsar D.S."/>
            <person name="Boore J.L."/>
        </authorList>
    </citation>
    <scope>NUCLEOTIDE SEQUENCE [LARGE SCALE GENOMIC DNA]</scope>
    <source>
        <strain evidence="2 3">P6497</strain>
    </source>
</reference>
<feature type="compositionally biased region" description="Polar residues" evidence="1">
    <location>
        <begin position="58"/>
        <end position="68"/>
    </location>
</feature>
<dbReference type="InParanoid" id="G4Z1Q8"/>
<evidence type="ECO:0000256" key="1">
    <source>
        <dbReference type="SAM" id="MobiDB-lite"/>
    </source>
</evidence>
<proteinExistence type="predicted"/>
<gene>
    <name evidence="2" type="ORF">PHYSODRAFT_327334</name>
</gene>
<protein>
    <submittedName>
        <fullName evidence="2">Uncharacterized protein</fullName>
    </submittedName>
</protein>
<evidence type="ECO:0000313" key="3">
    <source>
        <dbReference type="Proteomes" id="UP000002640"/>
    </source>
</evidence>
<evidence type="ECO:0000313" key="2">
    <source>
        <dbReference type="EMBL" id="EGZ26426.1"/>
    </source>
</evidence>
<accession>G4Z1Q8</accession>
<organism evidence="2 3">
    <name type="scientific">Phytophthora sojae (strain P6497)</name>
    <name type="common">Soybean stem and root rot agent</name>
    <name type="synonym">Phytophthora megasperma f. sp. glycines</name>
    <dbReference type="NCBI Taxonomy" id="1094619"/>
    <lineage>
        <taxon>Eukaryota</taxon>
        <taxon>Sar</taxon>
        <taxon>Stramenopiles</taxon>
        <taxon>Oomycota</taxon>
        <taxon>Peronosporomycetes</taxon>
        <taxon>Peronosporales</taxon>
        <taxon>Peronosporaceae</taxon>
        <taxon>Phytophthora</taxon>
    </lineage>
</organism>
<dbReference type="Proteomes" id="UP000002640">
    <property type="component" value="Unassembled WGS sequence"/>
</dbReference>
<feature type="region of interest" description="Disordered" evidence="1">
    <location>
        <begin position="37"/>
        <end position="68"/>
    </location>
</feature>
<keyword evidence="3" id="KW-1185">Reference proteome</keyword>